<dbReference type="CDD" id="cd01992">
    <property type="entry name" value="TilS_N"/>
    <property type="match status" value="1"/>
</dbReference>
<gene>
    <name evidence="6" type="primary">tilS</name>
    <name evidence="9" type="ORF">SAMN05444336_102275</name>
</gene>
<dbReference type="GO" id="GO:0006400">
    <property type="term" value="P:tRNA modification"/>
    <property type="evidence" value="ECO:0007669"/>
    <property type="project" value="UniProtKB-UniRule"/>
</dbReference>
<dbReference type="Proteomes" id="UP000199118">
    <property type="component" value="Unassembled WGS sequence"/>
</dbReference>
<dbReference type="Pfam" id="PF01171">
    <property type="entry name" value="ATP_bind_3"/>
    <property type="match status" value="1"/>
</dbReference>
<dbReference type="InterPro" id="IPR014729">
    <property type="entry name" value="Rossmann-like_a/b/a_fold"/>
</dbReference>
<dbReference type="Gene3D" id="3.40.50.620">
    <property type="entry name" value="HUPs"/>
    <property type="match status" value="1"/>
</dbReference>
<comment type="subcellular location">
    <subcellularLocation>
        <location evidence="6">Cytoplasm</location>
    </subcellularLocation>
</comment>
<sequence length="450" mass="46403">MTVPDFPPAPRAGPDDAARAAETRAALRDRLEALAPPRLGVAVSGGGDSLALLLVARGWAAADPARRLEVATVDHRLRAEAAEEARAVARLCARLGLPHATLAWAEPAPGRNLAAAARDARAALIAGWARDRGLGAVALGHTRDDQAETLLMRLARGSGLDGLAAMREDAVRAGARWLRPALGVGREDLRAVLRDAGQGWFDDPSNDDPTRDRVRARRALGLLAPLGIEAQGLAATAARLAADADHIGGEVAALAAAALRIGGAGELILDRARLRAAPPALTRRLLGRLIRLTGGAEHPPRAAALAALEAGLRAPGPAPARALGGCLVSAEDGPRPAIRLHREPAAAPPAVAAPGPWDARWQVEPPEMQPEVGSGDIVIGALGEPGLIALTRLARDPETAWTPPETWAAAPRAARAAAPCLRRDGALIAAPLAGLGAATVHDLLPARISR</sequence>
<keyword evidence="2 6" id="KW-0819">tRNA processing</keyword>
<feature type="region of interest" description="Disordered" evidence="7">
    <location>
        <begin position="1"/>
        <end position="20"/>
    </location>
</feature>
<comment type="catalytic activity">
    <reaction evidence="5 6">
        <text>cytidine(34) in tRNA(Ile2) + L-lysine + ATP = lysidine(34) in tRNA(Ile2) + AMP + diphosphate + H(+)</text>
        <dbReference type="Rhea" id="RHEA:43744"/>
        <dbReference type="Rhea" id="RHEA-COMP:10625"/>
        <dbReference type="Rhea" id="RHEA-COMP:10670"/>
        <dbReference type="ChEBI" id="CHEBI:15378"/>
        <dbReference type="ChEBI" id="CHEBI:30616"/>
        <dbReference type="ChEBI" id="CHEBI:32551"/>
        <dbReference type="ChEBI" id="CHEBI:33019"/>
        <dbReference type="ChEBI" id="CHEBI:82748"/>
        <dbReference type="ChEBI" id="CHEBI:83665"/>
        <dbReference type="ChEBI" id="CHEBI:456215"/>
        <dbReference type="EC" id="6.3.4.19"/>
    </reaction>
</comment>
<keyword evidence="4 6" id="KW-0067">ATP-binding</keyword>
<keyword evidence="10" id="KW-1185">Reference proteome</keyword>
<dbReference type="PANTHER" id="PTHR43033">
    <property type="entry name" value="TRNA(ILE)-LYSIDINE SYNTHASE-RELATED"/>
    <property type="match status" value="1"/>
</dbReference>
<dbReference type="EC" id="6.3.4.19" evidence="6"/>
<reference evidence="9 10" key="1">
    <citation type="submission" date="2016-10" db="EMBL/GenBank/DDBJ databases">
        <authorList>
            <person name="de Groot N.N."/>
        </authorList>
    </citation>
    <scope>NUCLEOTIDE SEQUENCE [LARGE SCALE GENOMIC DNA]</scope>
    <source>
        <strain evidence="9 10">DSM 17890</strain>
    </source>
</reference>
<dbReference type="GO" id="GO:0005737">
    <property type="term" value="C:cytoplasm"/>
    <property type="evidence" value="ECO:0007669"/>
    <property type="project" value="UniProtKB-SubCell"/>
</dbReference>
<comment type="similarity">
    <text evidence="6">Belongs to the tRNA(Ile)-lysidine synthase family.</text>
</comment>
<dbReference type="RefSeq" id="WP_092680545.1">
    <property type="nucleotide sequence ID" value="NZ_FNMZ01000002.1"/>
</dbReference>
<proteinExistence type="inferred from homology"/>
<dbReference type="GO" id="GO:0032267">
    <property type="term" value="F:tRNA(Ile)-lysidine synthase activity"/>
    <property type="evidence" value="ECO:0007669"/>
    <property type="project" value="UniProtKB-EC"/>
</dbReference>
<dbReference type="NCBIfam" id="TIGR02432">
    <property type="entry name" value="lysidine_TilS_N"/>
    <property type="match status" value="1"/>
</dbReference>
<accession>A0A1H2W602</accession>
<evidence type="ECO:0000256" key="5">
    <source>
        <dbReference type="ARBA" id="ARBA00048539"/>
    </source>
</evidence>
<dbReference type="EMBL" id="FNMZ01000002">
    <property type="protein sequence ID" value="SDW75978.1"/>
    <property type="molecule type" value="Genomic_DNA"/>
</dbReference>
<evidence type="ECO:0000259" key="8">
    <source>
        <dbReference type="Pfam" id="PF01171"/>
    </source>
</evidence>
<dbReference type="OrthoDB" id="9807403at2"/>
<dbReference type="InterPro" id="IPR012094">
    <property type="entry name" value="tRNA_Ile_lys_synt"/>
</dbReference>
<dbReference type="AlphaFoldDB" id="A0A1H2W602"/>
<comment type="function">
    <text evidence="6">Ligates lysine onto the cytidine present at position 34 of the AUA codon-specific tRNA(Ile) that contains the anticodon CAU, in an ATP-dependent manner. Cytidine is converted to lysidine, thus changing the amino acid specificity of the tRNA from methionine to isoleucine.</text>
</comment>
<feature type="domain" description="tRNA(Ile)-lysidine/2-thiocytidine synthase N-terminal" evidence="8">
    <location>
        <begin position="40"/>
        <end position="217"/>
    </location>
</feature>
<dbReference type="InterPro" id="IPR011063">
    <property type="entry name" value="TilS/TtcA_N"/>
</dbReference>
<dbReference type="PANTHER" id="PTHR43033:SF1">
    <property type="entry name" value="TRNA(ILE)-LYSIDINE SYNTHASE-RELATED"/>
    <property type="match status" value="1"/>
</dbReference>
<protein>
    <recommendedName>
        <fullName evidence="6">tRNA(Ile)-lysidine synthase</fullName>
        <ecNumber evidence="6">6.3.4.19</ecNumber>
    </recommendedName>
    <alternativeName>
        <fullName evidence="6">tRNA(Ile)-2-lysyl-cytidine synthase</fullName>
    </alternativeName>
    <alternativeName>
        <fullName evidence="6">tRNA(Ile)-lysidine synthetase</fullName>
    </alternativeName>
</protein>
<name>A0A1H2W602_9RHOB</name>
<evidence type="ECO:0000256" key="6">
    <source>
        <dbReference type="HAMAP-Rule" id="MF_01161"/>
    </source>
</evidence>
<evidence type="ECO:0000313" key="9">
    <source>
        <dbReference type="EMBL" id="SDW75978.1"/>
    </source>
</evidence>
<dbReference type="STRING" id="356660.SAMN05444336_102275"/>
<evidence type="ECO:0000256" key="1">
    <source>
        <dbReference type="ARBA" id="ARBA00022598"/>
    </source>
</evidence>
<dbReference type="InterPro" id="IPR012795">
    <property type="entry name" value="tRNA_Ile_lys_synt_N"/>
</dbReference>
<evidence type="ECO:0000256" key="7">
    <source>
        <dbReference type="SAM" id="MobiDB-lite"/>
    </source>
</evidence>
<dbReference type="HAMAP" id="MF_01161">
    <property type="entry name" value="tRNA_Ile_lys_synt"/>
    <property type="match status" value="1"/>
</dbReference>
<organism evidence="9 10">
    <name type="scientific">Albimonas donghaensis</name>
    <dbReference type="NCBI Taxonomy" id="356660"/>
    <lineage>
        <taxon>Bacteria</taxon>
        <taxon>Pseudomonadati</taxon>
        <taxon>Pseudomonadota</taxon>
        <taxon>Alphaproteobacteria</taxon>
        <taxon>Rhodobacterales</taxon>
        <taxon>Paracoccaceae</taxon>
        <taxon>Albimonas</taxon>
    </lineage>
</organism>
<comment type="domain">
    <text evidence="6">The N-terminal region contains the highly conserved SGGXDS motif, predicted to be a P-loop motif involved in ATP binding.</text>
</comment>
<dbReference type="GO" id="GO:0005524">
    <property type="term" value="F:ATP binding"/>
    <property type="evidence" value="ECO:0007669"/>
    <property type="project" value="UniProtKB-UniRule"/>
</dbReference>
<keyword evidence="6" id="KW-0963">Cytoplasm</keyword>
<keyword evidence="3 6" id="KW-0547">Nucleotide-binding</keyword>
<evidence type="ECO:0000256" key="4">
    <source>
        <dbReference type="ARBA" id="ARBA00022840"/>
    </source>
</evidence>
<evidence type="ECO:0000256" key="2">
    <source>
        <dbReference type="ARBA" id="ARBA00022694"/>
    </source>
</evidence>
<evidence type="ECO:0000256" key="3">
    <source>
        <dbReference type="ARBA" id="ARBA00022741"/>
    </source>
</evidence>
<feature type="binding site" evidence="6">
    <location>
        <begin position="44"/>
        <end position="49"/>
    </location>
    <ligand>
        <name>ATP</name>
        <dbReference type="ChEBI" id="CHEBI:30616"/>
    </ligand>
</feature>
<dbReference type="SUPFAM" id="SSF52402">
    <property type="entry name" value="Adenine nucleotide alpha hydrolases-like"/>
    <property type="match status" value="1"/>
</dbReference>
<evidence type="ECO:0000313" key="10">
    <source>
        <dbReference type="Proteomes" id="UP000199118"/>
    </source>
</evidence>
<keyword evidence="1 6" id="KW-0436">Ligase</keyword>
<feature type="compositionally biased region" description="Pro residues" evidence="7">
    <location>
        <begin position="1"/>
        <end position="11"/>
    </location>
</feature>